<dbReference type="PANTHER" id="PTHR24148">
    <property type="entry name" value="ANKYRIN REPEAT DOMAIN-CONTAINING PROTEIN 39 HOMOLOG-RELATED"/>
    <property type="match status" value="1"/>
</dbReference>
<feature type="transmembrane region" description="Helical" evidence="2">
    <location>
        <begin position="102"/>
        <end position="123"/>
    </location>
</feature>
<keyword evidence="2" id="KW-0812">Transmembrane</keyword>
<evidence type="ECO:0000256" key="1">
    <source>
        <dbReference type="SAM" id="MobiDB-lite"/>
    </source>
</evidence>
<dbReference type="EMBL" id="NMPR01000058">
    <property type="protein sequence ID" value="KAA8632284.1"/>
    <property type="molecule type" value="Genomic_DNA"/>
</dbReference>
<keyword evidence="2" id="KW-0472">Membrane</keyword>
<organism evidence="3 4">
    <name type="scientific">Sordaria macrospora</name>
    <dbReference type="NCBI Taxonomy" id="5147"/>
    <lineage>
        <taxon>Eukaryota</taxon>
        <taxon>Fungi</taxon>
        <taxon>Dikarya</taxon>
        <taxon>Ascomycota</taxon>
        <taxon>Pezizomycotina</taxon>
        <taxon>Sordariomycetes</taxon>
        <taxon>Sordariomycetidae</taxon>
        <taxon>Sordariales</taxon>
        <taxon>Sordariaceae</taxon>
        <taxon>Sordaria</taxon>
    </lineage>
</organism>
<dbReference type="Proteomes" id="UP000433876">
    <property type="component" value="Unassembled WGS sequence"/>
</dbReference>
<evidence type="ECO:0000313" key="4">
    <source>
        <dbReference type="Proteomes" id="UP000433876"/>
    </source>
</evidence>
<evidence type="ECO:0008006" key="5">
    <source>
        <dbReference type="Google" id="ProtNLM"/>
    </source>
</evidence>
<name>A0A8S8ZNK3_SORMA</name>
<keyword evidence="2" id="KW-1133">Transmembrane helix</keyword>
<evidence type="ECO:0000313" key="3">
    <source>
        <dbReference type="EMBL" id="KAA8632284.1"/>
    </source>
</evidence>
<sequence length="600" mass="67328">MDILSPTFRFPGPSPANSQVVRTWLALLHVWRTVDRPTTWNGQVFHAIPSYSSPSSRAPQIHFDAHSRIRTTGTSTNNTTATTTIHNYTITQLLCSSRFWSLFLRPLLLALFLSPLIFFASIANRLSGINATPSHTPPFLPPWLPFLAIPYIILIFLSCCSGLAFVHVLILRWGKPVIWSFNRLSEKELNEKEEEYEARNALVAVVRALRERNATVVRDKSFAMMCILERLEILLKPADSQKSLGEVYHEVFAGLLRRESALIALLVDVDGIKETRRAAEESENFLEGAPSWVPSWSQLPKRHWINYDESIYKRIQLGTSPSSPATTSVSAHGAQSQDWRLCWIDHGQNDRALIVQAVILCRITYVSSQIGSSEFRFRSTQETISIQHLRSSLTTIDAWLYAITLFAPSTPPHQFNPTAIHMTLYPFNQQAPMTKPNTHNGHQEGCGRVASHFRRWNYILNGPQSAYMYSPEQRQQLIDKVLQDPELRTFAHNVCERLGGDTRLYISQDDGFVGEGSKRMERGDVVALIRGVGQPMILRQTTSQKSGSGSFTVVGPAFACRLADLNTFRSTPGPGPEGGSGPGAYDPERDGKVWRVLSLV</sequence>
<dbReference type="InterPro" id="IPR052895">
    <property type="entry name" value="HetReg/Transcr_Mod"/>
</dbReference>
<dbReference type="AlphaFoldDB" id="A0A8S8ZNK3"/>
<reference evidence="3 4" key="1">
    <citation type="submission" date="2017-07" db="EMBL/GenBank/DDBJ databases">
        <title>Genome sequence of the Sordaria macrospora wild type strain R19027.</title>
        <authorList>
            <person name="Nowrousian M."/>
            <person name="Teichert I."/>
            <person name="Kueck U."/>
        </authorList>
    </citation>
    <scope>NUCLEOTIDE SEQUENCE [LARGE SCALE GENOMIC DNA]</scope>
    <source>
        <strain evidence="3 4">R19027</strain>
        <tissue evidence="3">Mycelium</tissue>
    </source>
</reference>
<feature type="region of interest" description="Disordered" evidence="1">
    <location>
        <begin position="568"/>
        <end position="590"/>
    </location>
</feature>
<protein>
    <recommendedName>
        <fullName evidence="5">Heterokaryon incompatibility domain-containing protein</fullName>
    </recommendedName>
</protein>
<accession>A0A8S8ZNK3</accession>
<gene>
    <name evidence="3" type="ORF">SMACR_04702</name>
</gene>
<dbReference type="PANTHER" id="PTHR24148:SF64">
    <property type="entry name" value="HETEROKARYON INCOMPATIBILITY DOMAIN-CONTAINING PROTEIN"/>
    <property type="match status" value="1"/>
</dbReference>
<comment type="caution">
    <text evidence="3">The sequence shown here is derived from an EMBL/GenBank/DDBJ whole genome shotgun (WGS) entry which is preliminary data.</text>
</comment>
<dbReference type="VEuPathDB" id="FungiDB:SMAC_04702"/>
<proteinExistence type="predicted"/>
<evidence type="ECO:0000256" key="2">
    <source>
        <dbReference type="SAM" id="Phobius"/>
    </source>
</evidence>
<feature type="transmembrane region" description="Helical" evidence="2">
    <location>
        <begin position="143"/>
        <end position="171"/>
    </location>
</feature>